<feature type="binding site" evidence="2">
    <location>
        <position position="140"/>
    </location>
    <ligand>
        <name>Mn(2+)</name>
        <dbReference type="ChEBI" id="CHEBI:29035"/>
        <label>2</label>
    </ligand>
</feature>
<dbReference type="PROSITE" id="PS51257">
    <property type="entry name" value="PROKAR_LIPOPROTEIN"/>
    <property type="match status" value="1"/>
</dbReference>
<dbReference type="InterPro" id="IPR017439">
    <property type="entry name" value="Amidohydrolase"/>
</dbReference>
<proteinExistence type="predicted"/>
<protein>
    <submittedName>
        <fullName evidence="4">Carboxypeptidase Ss1. Metallo peptidase. MEROPS family M20D</fullName>
    </submittedName>
</protein>
<dbReference type="InterPro" id="IPR011650">
    <property type="entry name" value="Peptidase_M20_dimer"/>
</dbReference>
<dbReference type="SUPFAM" id="SSF55031">
    <property type="entry name" value="Bacterial exopeptidase dimerisation domain"/>
    <property type="match status" value="1"/>
</dbReference>
<dbReference type="GO" id="GO:0019877">
    <property type="term" value="P:diaminopimelate biosynthetic process"/>
    <property type="evidence" value="ECO:0007669"/>
    <property type="project" value="UniProtKB-ARBA"/>
</dbReference>
<dbReference type="PANTHER" id="PTHR11014:SF63">
    <property type="entry name" value="METALLOPEPTIDASE, PUTATIVE (AFU_ORTHOLOGUE AFUA_6G09600)-RELATED"/>
    <property type="match status" value="1"/>
</dbReference>
<dbReference type="PANTHER" id="PTHR11014">
    <property type="entry name" value="PEPTIDASE M20 FAMILY MEMBER"/>
    <property type="match status" value="1"/>
</dbReference>
<dbReference type="FunFam" id="3.30.70.360:FF:000001">
    <property type="entry name" value="N-acetyldiaminopimelate deacetylase"/>
    <property type="match status" value="1"/>
</dbReference>
<dbReference type="PIRSF" id="PIRSF005962">
    <property type="entry name" value="Pept_M20D_amidohydro"/>
    <property type="match status" value="1"/>
</dbReference>
<dbReference type="Gene3D" id="3.40.630.10">
    <property type="entry name" value="Zn peptidases"/>
    <property type="match status" value="1"/>
</dbReference>
<keyword evidence="1" id="KW-0378">Hydrolase</keyword>
<evidence type="ECO:0000313" key="5">
    <source>
        <dbReference type="Proteomes" id="UP000198598"/>
    </source>
</evidence>
<dbReference type="GO" id="GO:0050118">
    <property type="term" value="F:N-acetyldiaminopimelate deacetylase activity"/>
    <property type="evidence" value="ECO:0007669"/>
    <property type="project" value="UniProtKB-ARBA"/>
</dbReference>
<feature type="binding site" evidence="2">
    <location>
        <position position="174"/>
    </location>
    <ligand>
        <name>Mn(2+)</name>
        <dbReference type="ChEBI" id="CHEBI:29035"/>
        <label>2</label>
    </ligand>
</feature>
<dbReference type="RefSeq" id="WP_093830877.1">
    <property type="nucleotide sequence ID" value="NZ_FOLQ01000011.1"/>
</dbReference>
<keyword evidence="2" id="KW-0479">Metal-binding</keyword>
<evidence type="ECO:0000259" key="3">
    <source>
        <dbReference type="Pfam" id="PF07687"/>
    </source>
</evidence>
<sequence length="452" mass="48017">MNKHSIGFGLVASGCLFIQTAFGQTASLNARMDKTAESLEKKVVAWRRDIHQHPELGNREFQTATKIAAHLQALGMEVKTGVGKTGVVGLLKGGKPGPVVALRADMDGLPVTERGDLAFKSEARTEYNGQQTGIMHACGHDTHVAILMGVAEVLASVKSDLRGTVKFIFQPAEEGAPAGEEGGAKLMIKEGVLENPKVDAIFGLHINSQTEVGTIKYRPGATMAAVDSYAIKIKGKQTHGASPWSGVDPIVTSAQVVMGLQTIVSRNVTLTDDAAVVSIGALHGGIRTNIIPEETDMIGTIRTFSPQAQQLVHRRINEIATNIAESAGAKADVTINVGCPVTYNDPKLTDQMEPTLEAVAGKGNVKLTPAVTGAEDFAFYQEKVPGFFFFLGGMAKGKKAEEVAPHHTPDFQIDEGGFVLGMKSLCHLTTDYMELANKGVAVKELTANVHGK</sequence>
<reference evidence="4 5" key="1">
    <citation type="submission" date="2016-10" db="EMBL/GenBank/DDBJ databases">
        <authorList>
            <person name="de Groot N.N."/>
        </authorList>
    </citation>
    <scope>NUCLEOTIDE SEQUENCE [LARGE SCALE GENOMIC DNA]</scope>
    <source>
        <strain evidence="4 5">DSM 26130</strain>
    </source>
</reference>
<gene>
    <name evidence="4" type="ORF">SAMN05216167_111170</name>
</gene>
<dbReference type="InterPro" id="IPR002933">
    <property type="entry name" value="Peptidase_M20"/>
</dbReference>
<dbReference type="InterPro" id="IPR036264">
    <property type="entry name" value="Bact_exopeptidase_dim_dom"/>
</dbReference>
<dbReference type="Gene3D" id="3.30.70.360">
    <property type="match status" value="1"/>
</dbReference>
<accession>A0A1I1YWZ3</accession>
<feature type="binding site" evidence="2">
    <location>
        <position position="407"/>
    </location>
    <ligand>
        <name>Mn(2+)</name>
        <dbReference type="ChEBI" id="CHEBI:29035"/>
        <label>2</label>
    </ligand>
</feature>
<keyword evidence="5" id="KW-1185">Reference proteome</keyword>
<feature type="domain" description="Peptidase M20 dimerisation" evidence="3">
    <location>
        <begin position="228"/>
        <end position="324"/>
    </location>
</feature>
<comment type="cofactor">
    <cofactor evidence="2">
        <name>Mn(2+)</name>
        <dbReference type="ChEBI" id="CHEBI:29035"/>
    </cofactor>
    <text evidence="2">The Mn(2+) ion enhances activity.</text>
</comment>
<evidence type="ECO:0000313" key="4">
    <source>
        <dbReference type="EMBL" id="SFE22570.1"/>
    </source>
</evidence>
<evidence type="ECO:0000256" key="2">
    <source>
        <dbReference type="PIRSR" id="PIRSR005962-1"/>
    </source>
</evidence>
<name>A0A1I1YWZ3_9BACT</name>
<dbReference type="Pfam" id="PF07687">
    <property type="entry name" value="M20_dimer"/>
    <property type="match status" value="1"/>
</dbReference>
<organism evidence="4 5">
    <name type="scientific">Spirosoma endophyticum</name>
    <dbReference type="NCBI Taxonomy" id="662367"/>
    <lineage>
        <taxon>Bacteria</taxon>
        <taxon>Pseudomonadati</taxon>
        <taxon>Bacteroidota</taxon>
        <taxon>Cytophagia</taxon>
        <taxon>Cytophagales</taxon>
        <taxon>Cytophagaceae</taxon>
        <taxon>Spirosoma</taxon>
    </lineage>
</organism>
<dbReference type="SUPFAM" id="SSF53187">
    <property type="entry name" value="Zn-dependent exopeptidases"/>
    <property type="match status" value="1"/>
</dbReference>
<dbReference type="Pfam" id="PF01546">
    <property type="entry name" value="Peptidase_M20"/>
    <property type="match status" value="1"/>
</dbReference>
<dbReference type="OrthoDB" id="9776731at2"/>
<keyword evidence="4" id="KW-0121">Carboxypeptidase</keyword>
<feature type="binding site" evidence="2">
    <location>
        <position position="138"/>
    </location>
    <ligand>
        <name>Mn(2+)</name>
        <dbReference type="ChEBI" id="CHEBI:29035"/>
        <label>2</label>
    </ligand>
</feature>
<dbReference type="Proteomes" id="UP000198598">
    <property type="component" value="Unassembled WGS sequence"/>
</dbReference>
<keyword evidence="2" id="KW-0464">Manganese</keyword>
<feature type="binding site" evidence="2">
    <location>
        <position position="205"/>
    </location>
    <ligand>
        <name>Mn(2+)</name>
        <dbReference type="ChEBI" id="CHEBI:29035"/>
        <label>2</label>
    </ligand>
</feature>
<dbReference type="GO" id="GO:0046872">
    <property type="term" value="F:metal ion binding"/>
    <property type="evidence" value="ECO:0007669"/>
    <property type="project" value="UniProtKB-KW"/>
</dbReference>
<keyword evidence="4" id="KW-0645">Protease</keyword>
<dbReference type="GO" id="GO:0004180">
    <property type="term" value="F:carboxypeptidase activity"/>
    <property type="evidence" value="ECO:0007669"/>
    <property type="project" value="UniProtKB-KW"/>
</dbReference>
<dbReference type="EMBL" id="FOLQ01000011">
    <property type="protein sequence ID" value="SFE22570.1"/>
    <property type="molecule type" value="Genomic_DNA"/>
</dbReference>
<evidence type="ECO:0000256" key="1">
    <source>
        <dbReference type="ARBA" id="ARBA00022801"/>
    </source>
</evidence>
<dbReference type="NCBIfam" id="TIGR01891">
    <property type="entry name" value="amidohydrolases"/>
    <property type="match status" value="1"/>
</dbReference>
<dbReference type="AlphaFoldDB" id="A0A1I1YWZ3"/>